<dbReference type="CDD" id="cd07343">
    <property type="entry name" value="M48A_Zmpste24p_like"/>
    <property type="match status" value="1"/>
</dbReference>
<keyword evidence="5 6" id="KW-0482">Metalloprotease</keyword>
<keyword evidence="7" id="KW-0812">Transmembrane</keyword>
<feature type="domain" description="CAAX prenyl protease 1 N-terminal" evidence="9">
    <location>
        <begin position="29"/>
        <end position="203"/>
    </location>
</feature>
<evidence type="ECO:0000256" key="4">
    <source>
        <dbReference type="ARBA" id="ARBA00022833"/>
    </source>
</evidence>
<dbReference type="PANTHER" id="PTHR10120">
    <property type="entry name" value="CAAX PRENYL PROTEASE 1"/>
    <property type="match status" value="1"/>
</dbReference>
<feature type="domain" description="Peptidase M48" evidence="8">
    <location>
        <begin position="206"/>
        <end position="409"/>
    </location>
</feature>
<sequence>MDPTIIKYLLVGILTVNFAFDKILSWLNVNREIKSIPNTLDQYLSKEKLVEHKNYQLVNYKFGLVTGIFSFLLTVGFIWFGFFGFLDEWLRTYIESPIFLSIVYFGIVFIGSGLISIPFDYYHTFKIEEDFGFNKSTKKTFFLDKIKSYLLSVLIGGVLLFALLWLVLKMGTDFWWQFWIIASIFMVLVNMFFSALILPLFNKLSPLEEGELKKNILDYAQSVGFSLDNVFVMDGSKRSTKANAFFSGLGKRKKVVLYDTLLEQHTTQELVAVLAHEIGHYKKGHIKLGIFTGIVQTGIILYILSLFIFSENISLALGGSQMAVHLNIIGFTMLFSPISTLLGIAMNILSRKHEFEADEFARKTYAGKPLAEALKTLSVKTLSNLNPHPAYVFVHYSHPPLMQRLEKLE</sequence>
<dbReference type="EMBL" id="JBHSJJ010000007">
    <property type="protein sequence ID" value="MFC4872732.1"/>
    <property type="molecule type" value="Genomic_DNA"/>
</dbReference>
<dbReference type="RefSeq" id="WP_377065315.1">
    <property type="nucleotide sequence ID" value="NZ_JBHSJJ010000007.1"/>
</dbReference>
<name>A0ABV9T2M7_9BACT</name>
<dbReference type="Pfam" id="PF01435">
    <property type="entry name" value="Peptidase_M48"/>
    <property type="match status" value="1"/>
</dbReference>
<keyword evidence="7" id="KW-0472">Membrane</keyword>
<reference evidence="11" key="1">
    <citation type="journal article" date="2019" name="Int. J. Syst. Evol. Microbiol.">
        <title>The Global Catalogue of Microorganisms (GCM) 10K type strain sequencing project: providing services to taxonomists for standard genome sequencing and annotation.</title>
        <authorList>
            <consortium name="The Broad Institute Genomics Platform"/>
            <consortium name="The Broad Institute Genome Sequencing Center for Infectious Disease"/>
            <person name="Wu L."/>
            <person name="Ma J."/>
        </authorList>
    </citation>
    <scope>NUCLEOTIDE SEQUENCE [LARGE SCALE GENOMIC DNA]</scope>
    <source>
        <strain evidence="11">CGMCC 4.7466</strain>
    </source>
</reference>
<evidence type="ECO:0000256" key="1">
    <source>
        <dbReference type="ARBA" id="ARBA00022670"/>
    </source>
</evidence>
<dbReference type="InterPro" id="IPR027057">
    <property type="entry name" value="CAXX_Prtase_1"/>
</dbReference>
<evidence type="ECO:0000313" key="10">
    <source>
        <dbReference type="EMBL" id="MFC4872732.1"/>
    </source>
</evidence>
<organism evidence="10 11">
    <name type="scientific">Negadavirga shengliensis</name>
    <dbReference type="NCBI Taxonomy" id="1389218"/>
    <lineage>
        <taxon>Bacteria</taxon>
        <taxon>Pseudomonadati</taxon>
        <taxon>Bacteroidota</taxon>
        <taxon>Cytophagia</taxon>
        <taxon>Cytophagales</taxon>
        <taxon>Cyclobacteriaceae</taxon>
        <taxon>Negadavirga</taxon>
    </lineage>
</organism>
<proteinExistence type="inferred from homology"/>
<dbReference type="Gene3D" id="3.30.2010.10">
    <property type="entry name" value="Metalloproteases ('zincins'), catalytic domain"/>
    <property type="match status" value="1"/>
</dbReference>
<evidence type="ECO:0000259" key="8">
    <source>
        <dbReference type="Pfam" id="PF01435"/>
    </source>
</evidence>
<evidence type="ECO:0000256" key="3">
    <source>
        <dbReference type="ARBA" id="ARBA00022801"/>
    </source>
</evidence>
<feature type="transmembrane region" description="Helical" evidence="7">
    <location>
        <begin position="174"/>
        <end position="198"/>
    </location>
</feature>
<feature type="transmembrane region" description="Helical" evidence="7">
    <location>
        <begin position="62"/>
        <end position="86"/>
    </location>
</feature>
<keyword evidence="1 6" id="KW-0645">Protease</keyword>
<keyword evidence="7" id="KW-1133">Transmembrane helix</keyword>
<evidence type="ECO:0000256" key="2">
    <source>
        <dbReference type="ARBA" id="ARBA00022723"/>
    </source>
</evidence>
<feature type="transmembrane region" description="Helical" evidence="7">
    <location>
        <begin position="98"/>
        <end position="117"/>
    </location>
</feature>
<feature type="transmembrane region" description="Helical" evidence="7">
    <location>
        <begin position="288"/>
        <end position="308"/>
    </location>
</feature>
<feature type="transmembrane region" description="Helical" evidence="7">
    <location>
        <begin position="328"/>
        <end position="349"/>
    </location>
</feature>
<comment type="similarity">
    <text evidence="6">Belongs to the peptidase M48 family.</text>
</comment>
<evidence type="ECO:0000259" key="9">
    <source>
        <dbReference type="Pfam" id="PF16491"/>
    </source>
</evidence>
<protein>
    <submittedName>
        <fullName evidence="10">M48 family metallopeptidase</fullName>
    </submittedName>
</protein>
<feature type="transmembrane region" description="Helical" evidence="7">
    <location>
        <begin position="148"/>
        <end position="168"/>
    </location>
</feature>
<dbReference type="Pfam" id="PF16491">
    <property type="entry name" value="Peptidase_M48_N"/>
    <property type="match status" value="1"/>
</dbReference>
<evidence type="ECO:0000256" key="6">
    <source>
        <dbReference type="RuleBase" id="RU003983"/>
    </source>
</evidence>
<keyword evidence="3 6" id="KW-0378">Hydrolase</keyword>
<keyword evidence="2" id="KW-0479">Metal-binding</keyword>
<comment type="cofactor">
    <cofactor evidence="6">
        <name>Zn(2+)</name>
        <dbReference type="ChEBI" id="CHEBI:29105"/>
    </cofactor>
    <text evidence="6">Binds 1 zinc ion per subunit.</text>
</comment>
<comment type="caution">
    <text evidence="10">The sequence shown here is derived from an EMBL/GenBank/DDBJ whole genome shotgun (WGS) entry which is preliminary data.</text>
</comment>
<gene>
    <name evidence="10" type="ORF">ACFPFU_13635</name>
</gene>
<dbReference type="InterPro" id="IPR001915">
    <property type="entry name" value="Peptidase_M48"/>
</dbReference>
<evidence type="ECO:0000256" key="7">
    <source>
        <dbReference type="SAM" id="Phobius"/>
    </source>
</evidence>
<dbReference type="InterPro" id="IPR032456">
    <property type="entry name" value="Peptidase_M48_N"/>
</dbReference>
<keyword evidence="11" id="KW-1185">Reference proteome</keyword>
<evidence type="ECO:0000313" key="11">
    <source>
        <dbReference type="Proteomes" id="UP001595818"/>
    </source>
</evidence>
<keyword evidence="4 6" id="KW-0862">Zinc</keyword>
<feature type="transmembrane region" description="Helical" evidence="7">
    <location>
        <begin position="6"/>
        <end position="24"/>
    </location>
</feature>
<evidence type="ECO:0000256" key="5">
    <source>
        <dbReference type="ARBA" id="ARBA00023049"/>
    </source>
</evidence>
<accession>A0ABV9T2M7</accession>
<dbReference type="Proteomes" id="UP001595818">
    <property type="component" value="Unassembled WGS sequence"/>
</dbReference>